<evidence type="ECO:0000313" key="6">
    <source>
        <dbReference type="EMBL" id="SDF01153.1"/>
    </source>
</evidence>
<proteinExistence type="predicted"/>
<feature type="signal peptide" evidence="3">
    <location>
        <begin position="1"/>
        <end position="22"/>
    </location>
</feature>
<dbReference type="NCBIfam" id="TIGR04183">
    <property type="entry name" value="Por_Secre_tail"/>
    <property type="match status" value="1"/>
</dbReference>
<organism evidence="6 7">
    <name type="scientific">Epilithonimonas hungarica</name>
    <dbReference type="NCBI Taxonomy" id="454006"/>
    <lineage>
        <taxon>Bacteria</taxon>
        <taxon>Pseudomonadati</taxon>
        <taxon>Bacteroidota</taxon>
        <taxon>Flavobacteriia</taxon>
        <taxon>Flavobacteriales</taxon>
        <taxon>Weeksellaceae</taxon>
        <taxon>Chryseobacterium group</taxon>
        <taxon>Epilithonimonas</taxon>
    </lineage>
</organism>
<accession>A0A1G7HLA6</accession>
<dbReference type="EMBL" id="FNBH01000001">
    <property type="protein sequence ID" value="SDF01153.1"/>
    <property type="molecule type" value="Genomic_DNA"/>
</dbReference>
<keyword evidence="1 3" id="KW-0732">Signal</keyword>
<feature type="chain" id="PRO_5011563055" evidence="3">
    <location>
        <begin position="23"/>
        <end position="776"/>
    </location>
</feature>
<evidence type="ECO:0000256" key="2">
    <source>
        <dbReference type="ARBA" id="ARBA00022737"/>
    </source>
</evidence>
<gene>
    <name evidence="6" type="ORF">SAMN05421825_0835</name>
</gene>
<name>A0A1G7HLA6_9FLAO</name>
<keyword evidence="2" id="KW-0677">Repeat</keyword>
<dbReference type="Pfam" id="PF18962">
    <property type="entry name" value="Por_Secre_tail"/>
    <property type="match status" value="1"/>
</dbReference>
<evidence type="ECO:0000256" key="1">
    <source>
        <dbReference type="ARBA" id="ARBA00022729"/>
    </source>
</evidence>
<dbReference type="Proteomes" id="UP000199203">
    <property type="component" value="Unassembled WGS sequence"/>
</dbReference>
<sequence length="776" mass="86449">MKKILTLFLLAICFSFTTKLTAQISFLTSPDYGQIFDVTYDPVKPDVLYANTVTNHIVKSSDNGKNWEVLYSFPLDLSFGTIKNLRWTQDQKYLSFIVTAEGTVYNQVIIIDPANGNVIKKIDSPNGSMSGNLIMSYSITGNDYENILLHTTYMFNFGLITDIFYSKNGGDSWQKVYASPNNDGVNVNNVAIHPNNPNKLFLARGFSAGTKYGGLFVSEDSGNTWTEKLAGTNYSAITFDPVDSQKMFLGTFYLAENQVENLYRSTDGGNNWSIVPITWTELSTNSIQKIVINPKNSNEVIVLEENEIVISKDGGNSWTNYVYPVNDLENKYYYGLNATYNPSNSNELIISSNYYPFHSLDGGITLSRFKNPFANNTDKVSFHNSTEKHLYYGLRRGFIHQNLQTGEETPINLQAINFFPNFNNNGLFADPLVSGRVYISTSGFMGSTFSVSTNHGADYSTGYSDYGLNIMKVATSKSNTNHSWVAFSETVRKFDFTNMSGITSEEVMLPSFGTVFGISIDENNEHNVLISQNNNVYRTTDGGQNWTPSESGLEVLEKDVDYIYDITKNPFNKDQLLLSTTQGIFISNDAGVKWTQIYSGNVINKAEFSPYKNGVIVATSNFMNGSGDGYAYPPSQVRIVYSTNFGQTWNEVSPEKLGYLFSESSAINFLEDEKADIYFSTSDLGLIKYQISLETLGTNNNSLSKAELVIYPNPTSDYINISNDKVKETSIVDLTGKTLIKSTSKTIDLSNLPKGVYILNATLENGKSISKKVIKN</sequence>
<keyword evidence="7" id="KW-1185">Reference proteome</keyword>
<dbReference type="STRING" id="454006.SAMN05421825_0835"/>
<dbReference type="InterPro" id="IPR026444">
    <property type="entry name" value="Secre_tail"/>
</dbReference>
<dbReference type="PANTHER" id="PTHR12106">
    <property type="entry name" value="SORTILIN RELATED"/>
    <property type="match status" value="1"/>
</dbReference>
<evidence type="ECO:0000313" key="7">
    <source>
        <dbReference type="Proteomes" id="UP000199203"/>
    </source>
</evidence>
<dbReference type="PANTHER" id="PTHR12106:SF27">
    <property type="entry name" value="SORTILIN-RELATED RECEPTOR"/>
    <property type="match status" value="1"/>
</dbReference>
<dbReference type="SUPFAM" id="SSF110296">
    <property type="entry name" value="Oligoxyloglucan reducing end-specific cellobiohydrolase"/>
    <property type="match status" value="3"/>
</dbReference>
<feature type="domain" description="Sortilin N-terminal" evidence="4">
    <location>
        <begin position="215"/>
        <end position="320"/>
    </location>
</feature>
<dbReference type="Pfam" id="PF15902">
    <property type="entry name" value="Sortilin-Vps10"/>
    <property type="match status" value="2"/>
</dbReference>
<dbReference type="AlphaFoldDB" id="A0A1G7HLA6"/>
<dbReference type="InterPro" id="IPR050310">
    <property type="entry name" value="VPS10-sortilin"/>
</dbReference>
<protein>
    <submittedName>
        <fullName evidence="6">Por secretion system C-terminal sorting domain-containing protein</fullName>
    </submittedName>
</protein>
<dbReference type="Gene3D" id="2.130.10.10">
    <property type="entry name" value="YVTN repeat-like/Quinoprotein amine dehydrogenase"/>
    <property type="match status" value="4"/>
</dbReference>
<evidence type="ECO:0000259" key="5">
    <source>
        <dbReference type="Pfam" id="PF18962"/>
    </source>
</evidence>
<feature type="domain" description="Sortilin N-terminal" evidence="4">
    <location>
        <begin position="534"/>
        <end position="686"/>
    </location>
</feature>
<feature type="domain" description="Secretion system C-terminal sorting" evidence="5">
    <location>
        <begin position="710"/>
        <end position="774"/>
    </location>
</feature>
<evidence type="ECO:0000259" key="4">
    <source>
        <dbReference type="Pfam" id="PF15902"/>
    </source>
</evidence>
<dbReference type="CDD" id="cd15482">
    <property type="entry name" value="Sialidase_non-viral"/>
    <property type="match status" value="1"/>
</dbReference>
<reference evidence="7" key="1">
    <citation type="submission" date="2016-10" db="EMBL/GenBank/DDBJ databases">
        <authorList>
            <person name="Varghese N."/>
            <person name="Submissions S."/>
        </authorList>
    </citation>
    <scope>NUCLEOTIDE SEQUENCE [LARGE SCALE GENOMIC DNA]</scope>
    <source>
        <strain evidence="7">DSM 19684</strain>
    </source>
</reference>
<evidence type="ECO:0000256" key="3">
    <source>
        <dbReference type="SAM" id="SignalP"/>
    </source>
</evidence>
<dbReference type="RefSeq" id="WP_175487124.1">
    <property type="nucleotide sequence ID" value="NZ_FNBH01000001.1"/>
</dbReference>
<dbReference type="InterPro" id="IPR015943">
    <property type="entry name" value="WD40/YVTN_repeat-like_dom_sf"/>
</dbReference>
<dbReference type="InterPro" id="IPR031778">
    <property type="entry name" value="Sortilin_N"/>
</dbReference>